<evidence type="ECO:0000256" key="1">
    <source>
        <dbReference type="SAM" id="MobiDB-lite"/>
    </source>
</evidence>
<keyword evidence="3" id="KW-1185">Reference proteome</keyword>
<proteinExistence type="predicted"/>
<feature type="region of interest" description="Disordered" evidence="1">
    <location>
        <begin position="1"/>
        <end position="60"/>
    </location>
</feature>
<evidence type="ECO:0000313" key="3">
    <source>
        <dbReference type="Proteomes" id="UP000334380"/>
    </source>
</evidence>
<dbReference type="AlphaFoldDB" id="A0A5E4X0W0"/>
<sequence length="192" mass="21569">MGLFFSPPLHLPPGRTGAPFRLSNINPTRCRKGPRPFPPPRPQSSHRNRPLPAPSPPLPCPVDTYRLQRHRDAAPAPRVLRICRVTAASSLTPLQSLSTSSSTPLHFLSRLSLPPPRFFSPHMQNAGLSPASSLSFTFSSLSPCLRRLSRRSHRLQRRPRQDICPRQIPLVTVVTLAPTIHHHEITHLFQRQ</sequence>
<dbReference type="Proteomes" id="UP000334380">
    <property type="component" value="Unassembled WGS sequence"/>
</dbReference>
<evidence type="ECO:0000313" key="2">
    <source>
        <dbReference type="EMBL" id="VVE29845.1"/>
    </source>
</evidence>
<accession>A0A5E4X0W0</accession>
<feature type="compositionally biased region" description="Pro residues" evidence="1">
    <location>
        <begin position="51"/>
        <end position="60"/>
    </location>
</feature>
<protein>
    <submittedName>
        <fullName evidence="2">Uncharacterized protein</fullName>
    </submittedName>
</protein>
<gene>
    <name evidence="2" type="ORF">PTE31013_03610</name>
</gene>
<reference evidence="2 3" key="1">
    <citation type="submission" date="2019-08" db="EMBL/GenBank/DDBJ databases">
        <authorList>
            <person name="Peeters C."/>
        </authorList>
    </citation>
    <scope>NUCLEOTIDE SEQUENCE [LARGE SCALE GENOMIC DNA]</scope>
    <source>
        <strain evidence="2 3">LMG 31013</strain>
    </source>
</reference>
<organism evidence="2 3">
    <name type="scientific">Pandoraea terrigena</name>
    <dbReference type="NCBI Taxonomy" id="2508292"/>
    <lineage>
        <taxon>Bacteria</taxon>
        <taxon>Pseudomonadati</taxon>
        <taxon>Pseudomonadota</taxon>
        <taxon>Betaproteobacteria</taxon>
        <taxon>Burkholderiales</taxon>
        <taxon>Burkholderiaceae</taxon>
        <taxon>Pandoraea</taxon>
    </lineage>
</organism>
<name>A0A5E4X0W0_9BURK</name>
<dbReference type="EMBL" id="CABPRU010000009">
    <property type="protein sequence ID" value="VVE29845.1"/>
    <property type="molecule type" value="Genomic_DNA"/>
</dbReference>